<accession>A0A6P8ZU81</accession>
<dbReference type="PROSITE" id="PS00095">
    <property type="entry name" value="C5_MTASE_2"/>
    <property type="match status" value="1"/>
</dbReference>
<dbReference type="GO" id="GO:0005634">
    <property type="term" value="C:nucleus"/>
    <property type="evidence" value="ECO:0007669"/>
    <property type="project" value="TreeGrafter"/>
</dbReference>
<dbReference type="AlphaFoldDB" id="A0A6P8ZU81"/>
<evidence type="ECO:0000256" key="7">
    <source>
        <dbReference type="PROSITE-ProRule" id="PRU01016"/>
    </source>
</evidence>
<dbReference type="GO" id="GO:0032259">
    <property type="term" value="P:methylation"/>
    <property type="evidence" value="ECO:0007669"/>
    <property type="project" value="UniProtKB-KW"/>
</dbReference>
<dbReference type="Proteomes" id="UP000515158">
    <property type="component" value="Unplaced"/>
</dbReference>
<name>A0A6P8ZU81_THRPL</name>
<dbReference type="EC" id="2.1.1.204" evidence="4"/>
<dbReference type="InterPro" id="IPR029063">
    <property type="entry name" value="SAM-dependent_MTases_sf"/>
</dbReference>
<dbReference type="Gene3D" id="3.90.120.10">
    <property type="entry name" value="DNA Methylase, subunit A, domain 2"/>
    <property type="match status" value="1"/>
</dbReference>
<dbReference type="Gene3D" id="3.40.50.150">
    <property type="entry name" value="Vaccinia Virus protein VP39"/>
    <property type="match status" value="1"/>
</dbReference>
<feature type="active site" evidence="7">
    <location>
        <position position="101"/>
    </location>
</feature>
<protein>
    <recommendedName>
        <fullName evidence="5">tRNA (cytosine(38)-C(5))-methyltransferase</fullName>
        <ecNumber evidence="4">2.1.1.204</ecNumber>
    </recommendedName>
    <alternativeName>
        <fullName evidence="6">DNA (cytosine-5)-methyltransferase-like protein 2</fullName>
    </alternativeName>
</protein>
<dbReference type="RefSeq" id="XP_034248521.1">
    <property type="nucleotide sequence ID" value="XM_034392630.1"/>
</dbReference>
<dbReference type="GO" id="GO:0008168">
    <property type="term" value="F:methyltransferase activity"/>
    <property type="evidence" value="ECO:0007669"/>
    <property type="project" value="UniProtKB-KW"/>
</dbReference>
<keyword evidence="3 7" id="KW-0949">S-adenosyl-L-methionine</keyword>
<organism evidence="10">
    <name type="scientific">Thrips palmi</name>
    <name type="common">Melon thrips</name>
    <dbReference type="NCBI Taxonomy" id="161013"/>
    <lineage>
        <taxon>Eukaryota</taxon>
        <taxon>Metazoa</taxon>
        <taxon>Ecdysozoa</taxon>
        <taxon>Arthropoda</taxon>
        <taxon>Hexapoda</taxon>
        <taxon>Insecta</taxon>
        <taxon>Pterygota</taxon>
        <taxon>Neoptera</taxon>
        <taxon>Paraneoptera</taxon>
        <taxon>Thysanoptera</taxon>
        <taxon>Terebrantia</taxon>
        <taxon>Thripoidea</taxon>
        <taxon>Thripidae</taxon>
        <taxon>Thrips</taxon>
    </lineage>
</organism>
<evidence type="ECO:0000256" key="8">
    <source>
        <dbReference type="RuleBase" id="RU000416"/>
    </source>
</evidence>
<dbReference type="NCBIfam" id="TIGR00675">
    <property type="entry name" value="dcm"/>
    <property type="match status" value="1"/>
</dbReference>
<evidence type="ECO:0000313" key="9">
    <source>
        <dbReference type="Proteomes" id="UP000515158"/>
    </source>
</evidence>
<evidence type="ECO:0000256" key="3">
    <source>
        <dbReference type="ARBA" id="ARBA00022691"/>
    </source>
</evidence>
<dbReference type="KEGG" id="tpal:117649673"/>
<dbReference type="PANTHER" id="PTHR46098">
    <property type="entry name" value="TRNA (CYTOSINE(38)-C(5))-METHYLTRANSFERASE"/>
    <property type="match status" value="1"/>
</dbReference>
<dbReference type="Pfam" id="PF00145">
    <property type="entry name" value="DNA_methylase"/>
    <property type="match status" value="1"/>
</dbReference>
<dbReference type="CTD" id="17750"/>
<dbReference type="InterPro" id="IPR031303">
    <property type="entry name" value="C5_meth_CS"/>
</dbReference>
<evidence type="ECO:0000256" key="2">
    <source>
        <dbReference type="ARBA" id="ARBA00022679"/>
    </source>
</evidence>
<proteinExistence type="inferred from homology"/>
<dbReference type="FunCoup" id="A0A6P8ZU81">
    <property type="interactions" value="921"/>
</dbReference>
<dbReference type="PRINTS" id="PR00105">
    <property type="entry name" value="C5METTRFRASE"/>
</dbReference>
<dbReference type="InParanoid" id="A0A6P8ZU81"/>
<keyword evidence="9" id="KW-1185">Reference proteome</keyword>
<evidence type="ECO:0000256" key="5">
    <source>
        <dbReference type="ARBA" id="ARBA00039681"/>
    </source>
</evidence>
<evidence type="ECO:0000256" key="1">
    <source>
        <dbReference type="ARBA" id="ARBA00022603"/>
    </source>
</evidence>
<dbReference type="PANTHER" id="PTHR46098:SF1">
    <property type="entry name" value="TRNA (CYTOSINE(38)-C(5))-METHYLTRANSFERASE"/>
    <property type="match status" value="1"/>
</dbReference>
<dbReference type="InterPro" id="IPR001525">
    <property type="entry name" value="C5_MeTfrase"/>
</dbReference>
<evidence type="ECO:0000256" key="6">
    <source>
        <dbReference type="ARBA" id="ARBA00042810"/>
    </source>
</evidence>
<dbReference type="PROSITE" id="PS51679">
    <property type="entry name" value="SAM_MT_C5"/>
    <property type="match status" value="1"/>
</dbReference>
<dbReference type="InterPro" id="IPR050750">
    <property type="entry name" value="C5-MTase"/>
</dbReference>
<dbReference type="SUPFAM" id="SSF53335">
    <property type="entry name" value="S-adenosyl-L-methionine-dependent methyltransferases"/>
    <property type="match status" value="1"/>
</dbReference>
<comment type="similarity">
    <text evidence="7 8">Belongs to the class I-like SAM-binding methyltransferase superfamily. C5-methyltransferase family.</text>
</comment>
<sequence length="406" mass="46509">MCHIVCYPGRNENEVNETYTCCFERMKVLELFSGIGGMHYACQESGIPYEVVAAADINTIANEVYRHNFPSVPLICRNIQSLTASEINKLAPDMLLMSPPCQPFTRVGLKKDVSDHRTCALLHIISLLEDLQNLNYILVENVKGFESSESRNQLVYALEKQNFVVQEFLLSPMQFGIPNSRLRYYLLAKRVVKSVEKETFCFKNVSLMTEFPVSLDHGKTTQRILEKLNIKHRKMAEEDELIENENRVPSDGGVVHPPCYTIQRILEEENPENPRVRDFLLPDNVLGKRSVVLDIVTPLSKRSCCFTKAYGHYSDGTGSVLTTWKLADVHELRANNRNLSLDSEEQILDMKRLQLRYFTPREVARLMCFPEHFTFPDKTTLKQKYRLLGNSVNVHVISLLIAVMTS</sequence>
<dbReference type="OrthoDB" id="414133at2759"/>
<keyword evidence="1 7" id="KW-0489">Methyltransferase</keyword>
<evidence type="ECO:0000313" key="10">
    <source>
        <dbReference type="RefSeq" id="XP_034248521.1"/>
    </source>
</evidence>
<gene>
    <name evidence="10" type="primary">LOC117649673</name>
</gene>
<evidence type="ECO:0000256" key="4">
    <source>
        <dbReference type="ARBA" id="ARBA00039081"/>
    </source>
</evidence>
<reference evidence="10" key="1">
    <citation type="submission" date="2025-08" db="UniProtKB">
        <authorList>
            <consortium name="RefSeq"/>
        </authorList>
    </citation>
    <scope>IDENTIFICATION</scope>
    <source>
        <tissue evidence="10">Total insect</tissue>
    </source>
</reference>
<dbReference type="GeneID" id="117649673"/>
<keyword evidence="2 7" id="KW-0808">Transferase</keyword>